<evidence type="ECO:0000313" key="2">
    <source>
        <dbReference type="Proteomes" id="UP001295684"/>
    </source>
</evidence>
<proteinExistence type="predicted"/>
<name>A0AAD1U9D4_EUPCR</name>
<protein>
    <submittedName>
        <fullName evidence="1">Uncharacterized protein</fullName>
    </submittedName>
</protein>
<keyword evidence="2" id="KW-1185">Reference proteome</keyword>
<accession>A0AAD1U9D4</accession>
<organism evidence="1 2">
    <name type="scientific">Euplotes crassus</name>
    <dbReference type="NCBI Taxonomy" id="5936"/>
    <lineage>
        <taxon>Eukaryota</taxon>
        <taxon>Sar</taxon>
        <taxon>Alveolata</taxon>
        <taxon>Ciliophora</taxon>
        <taxon>Intramacronucleata</taxon>
        <taxon>Spirotrichea</taxon>
        <taxon>Hypotrichia</taxon>
        <taxon>Euplotida</taxon>
        <taxon>Euplotidae</taxon>
        <taxon>Moneuplotes</taxon>
    </lineage>
</organism>
<dbReference type="Proteomes" id="UP001295684">
    <property type="component" value="Unassembled WGS sequence"/>
</dbReference>
<evidence type="ECO:0000313" key="1">
    <source>
        <dbReference type="EMBL" id="CAI2363755.1"/>
    </source>
</evidence>
<gene>
    <name evidence="1" type="ORF">ECRASSUSDP1_LOCUS5092</name>
</gene>
<reference evidence="1" key="1">
    <citation type="submission" date="2023-07" db="EMBL/GenBank/DDBJ databases">
        <authorList>
            <consortium name="AG Swart"/>
            <person name="Singh M."/>
            <person name="Singh A."/>
            <person name="Seah K."/>
            <person name="Emmerich C."/>
        </authorList>
    </citation>
    <scope>NUCLEOTIDE SEQUENCE</scope>
    <source>
        <strain evidence="1">DP1</strain>
    </source>
</reference>
<sequence>MACLSGRVKTSELYQHFELCLKFLTTHRDNLRCNEEEDPNSKIRKIKPTKKREIKENQKLSDDQEQNVMFASKELQDGCISEEDQDYSLILEELVACNNEFYSLCFKKVKGSYFIPNVVELISRYKMLQNEITPGDAKLIIENEKNHECRFIKSLCCLKHEYACEYPAMILNFVINMKRSLLCLLHYALICINKSASLFHTGMDADKYMKVCHKNFTKECSKILFLKTCAPFLSLNAKDILDPETVKCQTDWNLNQCMISNDSEILQKGLMIANVFDSLLQIKTRFYSEDFLLVLFSPNCDKCEIFLSDIVKDTNFKPPEECEDSLYIPLFDVIRVFIENCFLNPAKVEYFERELLKGMQLQVEYLKQKLADEIKPKIIRKKKKIDVNDLYDKFHTKFQVNLEILTCYNWKIYEEEVAQLFSEIEAAIDNLSHLYRKDQDKGVKKEKPKRNHRFYEK</sequence>
<dbReference type="EMBL" id="CAMPGE010004903">
    <property type="protein sequence ID" value="CAI2363755.1"/>
    <property type="molecule type" value="Genomic_DNA"/>
</dbReference>
<comment type="caution">
    <text evidence="1">The sequence shown here is derived from an EMBL/GenBank/DDBJ whole genome shotgun (WGS) entry which is preliminary data.</text>
</comment>
<dbReference type="AlphaFoldDB" id="A0AAD1U9D4"/>